<sequence length="73" mass="7793">MITINIDKAKVIGHGMRRAARSQEFAPLDIKATIPPEAAAAESARQAIREKYAAMQTAIDAAATTDEIKAALK</sequence>
<proteinExistence type="predicted"/>
<reference evidence="1" key="1">
    <citation type="submission" date="2020-04" db="EMBL/GenBank/DDBJ databases">
        <authorList>
            <person name="Chiriac C."/>
            <person name="Salcher M."/>
            <person name="Ghai R."/>
            <person name="Kavagutti S V."/>
        </authorList>
    </citation>
    <scope>NUCLEOTIDE SEQUENCE</scope>
</reference>
<evidence type="ECO:0000313" key="2">
    <source>
        <dbReference type="EMBL" id="CAB4161349.1"/>
    </source>
</evidence>
<accession>A0A6J5MST6</accession>
<gene>
    <name evidence="1" type="ORF">UFOVP503_50</name>
    <name evidence="2" type="ORF">UFOVP763_44</name>
</gene>
<organism evidence="1">
    <name type="scientific">uncultured Caudovirales phage</name>
    <dbReference type="NCBI Taxonomy" id="2100421"/>
    <lineage>
        <taxon>Viruses</taxon>
        <taxon>Duplodnaviria</taxon>
        <taxon>Heunggongvirae</taxon>
        <taxon>Uroviricota</taxon>
        <taxon>Caudoviricetes</taxon>
        <taxon>Peduoviridae</taxon>
        <taxon>Maltschvirus</taxon>
        <taxon>Maltschvirus maltsch</taxon>
    </lineage>
</organism>
<dbReference type="EMBL" id="LR796471">
    <property type="protein sequence ID" value="CAB4146659.1"/>
    <property type="molecule type" value="Genomic_DNA"/>
</dbReference>
<protein>
    <submittedName>
        <fullName evidence="1">Uncharacterized protein</fullName>
    </submittedName>
</protein>
<name>A0A6J5MST6_9CAUD</name>
<evidence type="ECO:0000313" key="1">
    <source>
        <dbReference type="EMBL" id="CAB4146659.1"/>
    </source>
</evidence>
<dbReference type="EMBL" id="LR796707">
    <property type="protein sequence ID" value="CAB4161349.1"/>
    <property type="molecule type" value="Genomic_DNA"/>
</dbReference>